<dbReference type="Proteomes" id="UP000629963">
    <property type="component" value="Unassembled WGS sequence"/>
</dbReference>
<reference evidence="2 3" key="1">
    <citation type="submission" date="2020-08" db="EMBL/GenBank/DDBJ databases">
        <title>Description of novel Flavobacterium F-380 isolate.</title>
        <authorList>
            <person name="Saticioglu I.B."/>
            <person name="Duman M."/>
            <person name="Altun S."/>
        </authorList>
    </citation>
    <scope>NUCLEOTIDE SEQUENCE [LARGE SCALE GENOMIC DNA]</scope>
    <source>
        <strain evidence="2 3">F-380</strain>
    </source>
</reference>
<name>A0ABR7J8F9_9FLAO</name>
<comment type="caution">
    <text evidence="2">The sequence shown here is derived from an EMBL/GenBank/DDBJ whole genome shotgun (WGS) entry which is preliminary data.</text>
</comment>
<feature type="domain" description="GIY-YIG catalytic" evidence="1">
    <location>
        <begin position="80"/>
        <end position="127"/>
    </location>
</feature>
<dbReference type="Pfam" id="PF20815">
    <property type="entry name" value="GIY_YIG_2"/>
    <property type="match status" value="1"/>
</dbReference>
<dbReference type="EMBL" id="JACRUJ010000003">
    <property type="protein sequence ID" value="MBC5841805.1"/>
    <property type="molecule type" value="Genomic_DNA"/>
</dbReference>
<keyword evidence="3" id="KW-1185">Reference proteome</keyword>
<dbReference type="RefSeq" id="WP_187010305.1">
    <property type="nucleotide sequence ID" value="NZ_JACRUI010000003.1"/>
</dbReference>
<evidence type="ECO:0000313" key="3">
    <source>
        <dbReference type="Proteomes" id="UP000629963"/>
    </source>
</evidence>
<dbReference type="InterPro" id="IPR049311">
    <property type="entry name" value="GIY_YIG_cat"/>
</dbReference>
<gene>
    <name evidence="2" type="ORF">H8R23_10345</name>
</gene>
<evidence type="ECO:0000259" key="1">
    <source>
        <dbReference type="Pfam" id="PF20815"/>
    </source>
</evidence>
<organism evidence="2 3">
    <name type="scientific">Flavobacterium kayseriense</name>
    <dbReference type="NCBI Taxonomy" id="2764714"/>
    <lineage>
        <taxon>Bacteria</taxon>
        <taxon>Pseudomonadati</taxon>
        <taxon>Bacteroidota</taxon>
        <taxon>Flavobacteriia</taxon>
        <taxon>Flavobacteriales</taxon>
        <taxon>Flavobacteriaceae</taxon>
        <taxon>Flavobacterium</taxon>
    </lineage>
</organism>
<accession>A0ABR7J8F9</accession>
<evidence type="ECO:0000313" key="2">
    <source>
        <dbReference type="EMBL" id="MBC5841805.1"/>
    </source>
</evidence>
<sequence>MTIDLKNNIVNYRKKTIEQLDIITLLGEQNLEFKKQEINLKEINTTDLSVFELKNVLYLFVIRDWGDVKNGAELCSAISILKADKSNPKLPKVNTPQGKNILYLGKSTGNFKTRLKQHLGGYSHSTYSLQFSSWTDKLKTMKIDLYYTQVDFNTAKNHNTNDLLELLETALHLEHQPFLGRSGH</sequence>
<protein>
    <recommendedName>
        <fullName evidence="1">GIY-YIG catalytic domain-containing protein</fullName>
    </recommendedName>
</protein>
<proteinExistence type="predicted"/>